<evidence type="ECO:0000256" key="3">
    <source>
        <dbReference type="ARBA" id="ARBA00022475"/>
    </source>
</evidence>
<sequence length="193" mass="21400">MIARFLCKISFTFNMIERFLLQVLIASIAFFVLMNVLLRMIGITIAWADEMAVYAMVLSGFVGASLMLRARIDPAVLLLQEVLPKHLHHVLRAIVSGISASFGLVLCYLCWLWFNPAALVAAGFDVAAFEAATFNFVYTNVTPIMGVPTFFFFLILPFFAVAITVHALTNLCEDLGLLDRGQDPAGLFKDEVQ</sequence>
<dbReference type="OrthoDB" id="4964541at2"/>
<dbReference type="AlphaFoldDB" id="A0A1H8L780"/>
<evidence type="ECO:0000256" key="6">
    <source>
        <dbReference type="ARBA" id="ARBA00022989"/>
    </source>
</evidence>
<keyword evidence="3" id="KW-1003">Cell membrane</keyword>
<dbReference type="GO" id="GO:0022857">
    <property type="term" value="F:transmembrane transporter activity"/>
    <property type="evidence" value="ECO:0007669"/>
    <property type="project" value="UniProtKB-UniRule"/>
</dbReference>
<feature type="transmembrane region" description="Helical" evidence="9">
    <location>
        <begin position="20"/>
        <end position="45"/>
    </location>
</feature>
<comment type="caution">
    <text evidence="9">Lacks conserved residue(s) required for the propagation of feature annotation.</text>
</comment>
<evidence type="ECO:0000256" key="7">
    <source>
        <dbReference type="ARBA" id="ARBA00023136"/>
    </source>
</evidence>
<dbReference type="PANTHER" id="PTHR35011">
    <property type="entry name" value="2,3-DIKETO-L-GULONATE TRAP TRANSPORTER SMALL PERMEASE PROTEIN YIAM"/>
    <property type="match status" value="1"/>
</dbReference>
<evidence type="ECO:0000256" key="8">
    <source>
        <dbReference type="ARBA" id="ARBA00038436"/>
    </source>
</evidence>
<feature type="transmembrane region" description="Helical" evidence="9">
    <location>
        <begin position="90"/>
        <end position="114"/>
    </location>
</feature>
<evidence type="ECO:0000256" key="4">
    <source>
        <dbReference type="ARBA" id="ARBA00022519"/>
    </source>
</evidence>
<dbReference type="EMBL" id="FOCO01000039">
    <property type="protein sequence ID" value="SEO01042.1"/>
    <property type="molecule type" value="Genomic_DNA"/>
</dbReference>
<feature type="transmembrane region" description="Helical" evidence="9">
    <location>
        <begin position="150"/>
        <end position="169"/>
    </location>
</feature>
<keyword evidence="2 9" id="KW-0813">Transport</keyword>
<comment type="subunit">
    <text evidence="9">The complex comprises the extracytoplasmic solute receptor protein and the two transmembrane proteins.</text>
</comment>
<keyword evidence="4 9" id="KW-0997">Cell inner membrane</keyword>
<comment type="function">
    <text evidence="9">Part of the tripartite ATP-independent periplasmic (TRAP) transport system.</text>
</comment>
<keyword evidence="12" id="KW-1185">Reference proteome</keyword>
<proteinExistence type="inferred from homology"/>
<dbReference type="GO" id="GO:0015740">
    <property type="term" value="P:C4-dicarboxylate transport"/>
    <property type="evidence" value="ECO:0007669"/>
    <property type="project" value="TreeGrafter"/>
</dbReference>
<feature type="transmembrane region" description="Helical" evidence="9">
    <location>
        <begin position="120"/>
        <end position="138"/>
    </location>
</feature>
<dbReference type="Pfam" id="PF04290">
    <property type="entry name" value="DctQ"/>
    <property type="match status" value="1"/>
</dbReference>
<gene>
    <name evidence="11" type="ORF">SAMN05216227_103913</name>
</gene>
<dbReference type="InterPro" id="IPR055348">
    <property type="entry name" value="DctQ"/>
</dbReference>
<evidence type="ECO:0000256" key="5">
    <source>
        <dbReference type="ARBA" id="ARBA00022692"/>
    </source>
</evidence>
<comment type="subcellular location">
    <subcellularLocation>
        <location evidence="1 9">Cell inner membrane</location>
        <topology evidence="1 9">Multi-pass membrane protein</topology>
    </subcellularLocation>
</comment>
<evidence type="ECO:0000256" key="9">
    <source>
        <dbReference type="RuleBase" id="RU369079"/>
    </source>
</evidence>
<dbReference type="InterPro" id="IPR007387">
    <property type="entry name" value="TRAP_DctQ"/>
</dbReference>
<feature type="transmembrane region" description="Helical" evidence="9">
    <location>
        <begin position="51"/>
        <end position="70"/>
    </location>
</feature>
<evidence type="ECO:0000256" key="1">
    <source>
        <dbReference type="ARBA" id="ARBA00004429"/>
    </source>
</evidence>
<dbReference type="GO" id="GO:0005886">
    <property type="term" value="C:plasma membrane"/>
    <property type="evidence" value="ECO:0007669"/>
    <property type="project" value="UniProtKB-SubCell"/>
</dbReference>
<keyword evidence="6 9" id="KW-1133">Transmembrane helix</keyword>
<evidence type="ECO:0000313" key="12">
    <source>
        <dbReference type="Proteomes" id="UP000183002"/>
    </source>
</evidence>
<dbReference type="PANTHER" id="PTHR35011:SF2">
    <property type="entry name" value="2,3-DIKETO-L-GULONATE TRAP TRANSPORTER SMALL PERMEASE PROTEIN YIAM"/>
    <property type="match status" value="1"/>
</dbReference>
<protein>
    <recommendedName>
        <fullName evidence="9">TRAP transporter small permease protein</fullName>
    </recommendedName>
</protein>
<name>A0A1H8L780_9RHOB</name>
<organism evidence="11 12">
    <name type="scientific">Pseudorhodobacter antarcticus</name>
    <dbReference type="NCBI Taxonomy" id="1077947"/>
    <lineage>
        <taxon>Bacteria</taxon>
        <taxon>Pseudomonadati</taxon>
        <taxon>Pseudomonadota</taxon>
        <taxon>Alphaproteobacteria</taxon>
        <taxon>Rhodobacterales</taxon>
        <taxon>Paracoccaceae</taxon>
        <taxon>Pseudorhodobacter</taxon>
    </lineage>
</organism>
<evidence type="ECO:0000256" key="2">
    <source>
        <dbReference type="ARBA" id="ARBA00022448"/>
    </source>
</evidence>
<accession>A0A1H8L780</accession>
<reference evidence="11 12" key="1">
    <citation type="submission" date="2016-10" db="EMBL/GenBank/DDBJ databases">
        <authorList>
            <person name="de Groot N.N."/>
        </authorList>
    </citation>
    <scope>NUCLEOTIDE SEQUENCE [LARGE SCALE GENOMIC DNA]</scope>
    <source>
        <strain evidence="11 12">CGMCC 1.10836</strain>
    </source>
</reference>
<evidence type="ECO:0000313" key="11">
    <source>
        <dbReference type="EMBL" id="SEO01042.1"/>
    </source>
</evidence>
<comment type="similarity">
    <text evidence="8 9">Belongs to the TRAP transporter small permease family.</text>
</comment>
<evidence type="ECO:0000259" key="10">
    <source>
        <dbReference type="Pfam" id="PF04290"/>
    </source>
</evidence>
<keyword evidence="7 9" id="KW-0472">Membrane</keyword>
<dbReference type="STRING" id="1077947.SAMN05216227_103913"/>
<keyword evidence="5 9" id="KW-0812">Transmembrane</keyword>
<dbReference type="Proteomes" id="UP000183002">
    <property type="component" value="Unassembled WGS sequence"/>
</dbReference>
<feature type="domain" description="Tripartite ATP-independent periplasmic transporters DctQ component" evidence="10">
    <location>
        <begin position="29"/>
        <end position="175"/>
    </location>
</feature>